<accession>A0A840SAF6</accession>
<evidence type="ECO:0000256" key="1">
    <source>
        <dbReference type="ARBA" id="ARBA00005953"/>
    </source>
</evidence>
<protein>
    <submittedName>
        <fullName evidence="3">Acyl-CoA thioester hydrolase</fullName>
        <ecNumber evidence="3">3.1.2.-</ecNumber>
    </submittedName>
    <submittedName>
        <fullName evidence="4">Acyl-CoA thioesterase</fullName>
    </submittedName>
</protein>
<dbReference type="Proteomes" id="UP000593591">
    <property type="component" value="Chromosome"/>
</dbReference>
<keyword evidence="5" id="KW-1185">Reference proteome</keyword>
<dbReference type="EC" id="3.1.2.-" evidence="3"/>
<dbReference type="Proteomes" id="UP000578697">
    <property type="component" value="Unassembled WGS sequence"/>
</dbReference>
<dbReference type="PIRSF" id="PIRSF003230">
    <property type="entry name" value="YbgC"/>
    <property type="match status" value="1"/>
</dbReference>
<evidence type="ECO:0000313" key="5">
    <source>
        <dbReference type="Proteomes" id="UP000578697"/>
    </source>
</evidence>
<organism evidence="3 5">
    <name type="scientific">Treponema rectale</name>
    <dbReference type="NCBI Taxonomy" id="744512"/>
    <lineage>
        <taxon>Bacteria</taxon>
        <taxon>Pseudomonadati</taxon>
        <taxon>Spirochaetota</taxon>
        <taxon>Spirochaetia</taxon>
        <taxon>Spirochaetales</taxon>
        <taxon>Treponemataceae</taxon>
        <taxon>Treponema</taxon>
    </lineage>
</organism>
<dbReference type="RefSeq" id="WP_184651223.1">
    <property type="nucleotide sequence ID" value="NZ_JACHFR010000001.1"/>
</dbReference>
<dbReference type="EMBL" id="JACHFR010000001">
    <property type="protein sequence ID" value="MBB5217775.1"/>
    <property type="molecule type" value="Genomic_DNA"/>
</dbReference>
<dbReference type="InterPro" id="IPR029069">
    <property type="entry name" value="HotDog_dom_sf"/>
</dbReference>
<dbReference type="Pfam" id="PF13279">
    <property type="entry name" value="4HBT_2"/>
    <property type="match status" value="1"/>
</dbReference>
<evidence type="ECO:0000313" key="4">
    <source>
        <dbReference type="EMBL" id="QOS40498.1"/>
    </source>
</evidence>
<reference evidence="3 5" key="2">
    <citation type="submission" date="2020-08" db="EMBL/GenBank/DDBJ databases">
        <title>Genomic Encyclopedia of Type Strains, Phase IV (KMG-IV): sequencing the most valuable type-strain genomes for metagenomic binning, comparative biology and taxonomic classification.</title>
        <authorList>
            <person name="Goeker M."/>
        </authorList>
    </citation>
    <scope>NUCLEOTIDE SEQUENCE [LARGE SCALE GENOMIC DNA]</scope>
    <source>
        <strain evidence="3 5">DSM 103679</strain>
    </source>
</reference>
<evidence type="ECO:0000256" key="2">
    <source>
        <dbReference type="ARBA" id="ARBA00022801"/>
    </source>
</evidence>
<dbReference type="Gene3D" id="3.10.129.10">
    <property type="entry name" value="Hotdog Thioesterase"/>
    <property type="match status" value="1"/>
</dbReference>
<gene>
    <name evidence="4" type="ORF">DYE49_08510</name>
    <name evidence="3" type="ORF">HNP77_000119</name>
</gene>
<evidence type="ECO:0000313" key="6">
    <source>
        <dbReference type="Proteomes" id="UP000593591"/>
    </source>
</evidence>
<dbReference type="PANTHER" id="PTHR31793">
    <property type="entry name" value="4-HYDROXYBENZOYL-COA THIOESTERASE FAMILY MEMBER"/>
    <property type="match status" value="1"/>
</dbReference>
<comment type="similarity">
    <text evidence="1">Belongs to the 4-hydroxybenzoyl-CoA thioesterase family.</text>
</comment>
<proteinExistence type="inferred from homology"/>
<dbReference type="AlphaFoldDB" id="A0A840SAF6"/>
<evidence type="ECO:0000313" key="3">
    <source>
        <dbReference type="EMBL" id="MBB5217775.1"/>
    </source>
</evidence>
<dbReference type="KEGG" id="trc:DYE49_08510"/>
<sequence length="141" mass="16658">MKKTEKQIEEEVVFNVEFYDVDSMKIVYHGKYVKYMEKARCALLNKIGYTYLDMDETGYSFPVVDIKLKYVRSLRFGDRARVKAILLEYENCLKIKYEIYNDKTGELTTRCESTQMVVEVATGETKFVCPDVFIERVRKLL</sequence>
<reference evidence="4 6" key="1">
    <citation type="submission" date="2018-08" db="EMBL/GenBank/DDBJ databases">
        <title>The first complete genome of Treponema rectale (CHPAT), a commensal spirochete of the bovine rectum.</title>
        <authorList>
            <person name="Staton G.J."/>
            <person name="Clegg S.R."/>
            <person name="Carter S.D."/>
            <person name="Radford A.D."/>
            <person name="Darby A."/>
            <person name="Hall N."/>
            <person name="Birtles R.J."/>
            <person name="Evans N.J."/>
        </authorList>
    </citation>
    <scope>NUCLEOTIDE SEQUENCE [LARGE SCALE GENOMIC DNA]</scope>
    <source>
        <strain evidence="4 6">CHPA</strain>
    </source>
</reference>
<dbReference type="InterPro" id="IPR006684">
    <property type="entry name" value="YbgC/YbaW"/>
</dbReference>
<dbReference type="SUPFAM" id="SSF54637">
    <property type="entry name" value="Thioesterase/thiol ester dehydrase-isomerase"/>
    <property type="match status" value="1"/>
</dbReference>
<dbReference type="GO" id="GO:0047617">
    <property type="term" value="F:fatty acyl-CoA hydrolase activity"/>
    <property type="evidence" value="ECO:0007669"/>
    <property type="project" value="TreeGrafter"/>
</dbReference>
<keyword evidence="2 3" id="KW-0378">Hydrolase</keyword>
<dbReference type="NCBIfam" id="TIGR00051">
    <property type="entry name" value="YbgC/FadM family acyl-CoA thioesterase"/>
    <property type="match status" value="1"/>
</dbReference>
<name>A0A840SAF6_9SPIR</name>
<dbReference type="CDD" id="cd00586">
    <property type="entry name" value="4HBT"/>
    <property type="match status" value="1"/>
</dbReference>
<dbReference type="PANTHER" id="PTHR31793:SF27">
    <property type="entry name" value="NOVEL THIOESTERASE SUPERFAMILY DOMAIN AND SAPOSIN A-TYPE DOMAIN CONTAINING PROTEIN (0610012H03RIK)"/>
    <property type="match status" value="1"/>
</dbReference>
<dbReference type="EMBL" id="CP031517">
    <property type="protein sequence ID" value="QOS40498.1"/>
    <property type="molecule type" value="Genomic_DNA"/>
</dbReference>
<dbReference type="InterPro" id="IPR050563">
    <property type="entry name" value="4-hydroxybenzoyl-CoA_TE"/>
</dbReference>